<feature type="non-terminal residue" evidence="1">
    <location>
        <position position="1"/>
    </location>
</feature>
<accession>A0A0F9AMU8</accession>
<gene>
    <name evidence="1" type="ORF">LCGC14_2892860</name>
</gene>
<comment type="caution">
    <text evidence="1">The sequence shown here is derived from an EMBL/GenBank/DDBJ whole genome shotgun (WGS) entry which is preliminary data.</text>
</comment>
<sequence length="72" mass="9185">EFEKTHIPKTWKDHFKKKHRFKRWMIWWVRRKPIEYFHIERITIFPDVKVPSDMPKFNKKISYLEVIPIYEP</sequence>
<dbReference type="AlphaFoldDB" id="A0A0F9AMU8"/>
<name>A0A0F9AMU8_9ZZZZ</name>
<organism evidence="1">
    <name type="scientific">marine sediment metagenome</name>
    <dbReference type="NCBI Taxonomy" id="412755"/>
    <lineage>
        <taxon>unclassified sequences</taxon>
        <taxon>metagenomes</taxon>
        <taxon>ecological metagenomes</taxon>
    </lineage>
</organism>
<reference evidence="1" key="1">
    <citation type="journal article" date="2015" name="Nature">
        <title>Complex archaea that bridge the gap between prokaryotes and eukaryotes.</title>
        <authorList>
            <person name="Spang A."/>
            <person name="Saw J.H."/>
            <person name="Jorgensen S.L."/>
            <person name="Zaremba-Niedzwiedzka K."/>
            <person name="Martijn J."/>
            <person name="Lind A.E."/>
            <person name="van Eijk R."/>
            <person name="Schleper C."/>
            <person name="Guy L."/>
            <person name="Ettema T.J."/>
        </authorList>
    </citation>
    <scope>NUCLEOTIDE SEQUENCE</scope>
</reference>
<evidence type="ECO:0000313" key="1">
    <source>
        <dbReference type="EMBL" id="KKK73531.1"/>
    </source>
</evidence>
<protein>
    <submittedName>
        <fullName evidence="1">Uncharacterized protein</fullName>
    </submittedName>
</protein>
<dbReference type="EMBL" id="LAZR01056749">
    <property type="protein sequence ID" value="KKK73531.1"/>
    <property type="molecule type" value="Genomic_DNA"/>
</dbReference>
<proteinExistence type="predicted"/>